<dbReference type="AlphaFoldDB" id="A0A7T8HL31"/>
<evidence type="ECO:0000313" key="3">
    <source>
        <dbReference type="Proteomes" id="UP000595437"/>
    </source>
</evidence>
<dbReference type="GO" id="GO:0071897">
    <property type="term" value="P:DNA biosynthetic process"/>
    <property type="evidence" value="ECO:0007669"/>
    <property type="project" value="UniProtKB-ARBA"/>
</dbReference>
<dbReference type="Proteomes" id="UP000595437">
    <property type="component" value="Chromosome 8"/>
</dbReference>
<dbReference type="OrthoDB" id="10203182at2759"/>
<proteinExistence type="predicted"/>
<dbReference type="SUPFAM" id="SSF56672">
    <property type="entry name" value="DNA/RNA polymerases"/>
    <property type="match status" value="1"/>
</dbReference>
<dbReference type="InterPro" id="IPR043502">
    <property type="entry name" value="DNA/RNA_pol_sf"/>
</dbReference>
<dbReference type="InterPro" id="IPR001795">
    <property type="entry name" value="RNA-dir_pol_luteovirus"/>
</dbReference>
<reference evidence="3" key="1">
    <citation type="submission" date="2021-01" db="EMBL/GenBank/DDBJ databases">
        <title>Caligus Genome Assembly.</title>
        <authorList>
            <person name="Gallardo-Escarate C."/>
        </authorList>
    </citation>
    <scope>NUCLEOTIDE SEQUENCE [LARGE SCALE GENOMIC DNA]</scope>
</reference>
<evidence type="ECO:0000313" key="2">
    <source>
        <dbReference type="EMBL" id="QQP51860.1"/>
    </source>
</evidence>
<protein>
    <submittedName>
        <fullName evidence="2">Uncharacterized protein</fullName>
    </submittedName>
</protein>
<organism evidence="2 3">
    <name type="scientific">Caligus rogercresseyi</name>
    <name type="common">Sea louse</name>
    <dbReference type="NCBI Taxonomy" id="217165"/>
    <lineage>
        <taxon>Eukaryota</taxon>
        <taxon>Metazoa</taxon>
        <taxon>Ecdysozoa</taxon>
        <taxon>Arthropoda</taxon>
        <taxon>Crustacea</taxon>
        <taxon>Multicrustacea</taxon>
        <taxon>Hexanauplia</taxon>
        <taxon>Copepoda</taxon>
        <taxon>Siphonostomatoida</taxon>
        <taxon>Caligidae</taxon>
        <taxon>Caligus</taxon>
    </lineage>
</organism>
<sequence length="148" mass="16883">MKYGINYLERNLSHVDGIQIGRTGRLELLDVASRLRQTKLKGRVMSMIDYADFNIQHSLELQSKVSSAIKKCVHSNWTQPDQLKAVEWCEQAFQNSHCIFLLDSGVPTEIHQGLFSGMLGTDFVNTLFNLAYFNVATAEVKDMYRHIS</sequence>
<accession>A0A7T8HL31</accession>
<keyword evidence="3" id="KW-1185">Reference proteome</keyword>
<dbReference type="GO" id="GO:0000166">
    <property type="term" value="F:nucleotide binding"/>
    <property type="evidence" value="ECO:0007669"/>
    <property type="project" value="UniProtKB-KW"/>
</dbReference>
<keyword evidence="1" id="KW-0547">Nucleotide-binding</keyword>
<dbReference type="GO" id="GO:0003723">
    <property type="term" value="F:RNA binding"/>
    <property type="evidence" value="ECO:0007669"/>
    <property type="project" value="InterPro"/>
</dbReference>
<gene>
    <name evidence="2" type="ORF">FKW44_013331</name>
</gene>
<evidence type="ECO:0000256" key="1">
    <source>
        <dbReference type="ARBA" id="ARBA00022741"/>
    </source>
</evidence>
<dbReference type="Pfam" id="PF02123">
    <property type="entry name" value="RdRP_4"/>
    <property type="match status" value="1"/>
</dbReference>
<dbReference type="EMBL" id="CP045897">
    <property type="protein sequence ID" value="QQP51860.1"/>
    <property type="molecule type" value="Genomic_DNA"/>
</dbReference>
<dbReference type="GO" id="GO:0003968">
    <property type="term" value="F:RNA-directed RNA polymerase activity"/>
    <property type="evidence" value="ECO:0007669"/>
    <property type="project" value="InterPro"/>
</dbReference>
<name>A0A7T8HL31_CALRO</name>
<dbReference type="GO" id="GO:0006351">
    <property type="term" value="P:DNA-templated transcription"/>
    <property type="evidence" value="ECO:0007669"/>
    <property type="project" value="InterPro"/>
</dbReference>